<evidence type="ECO:0000313" key="1">
    <source>
        <dbReference type="EMBL" id="KMT64055.1"/>
    </source>
</evidence>
<dbReference type="EMBL" id="LAZL01000033">
    <property type="protein sequence ID" value="KMT64055.1"/>
    <property type="molecule type" value="Genomic_DNA"/>
</dbReference>
<evidence type="ECO:0000313" key="2">
    <source>
        <dbReference type="Proteomes" id="UP000037600"/>
    </source>
</evidence>
<reference evidence="1 2" key="1">
    <citation type="submission" date="2015-04" db="EMBL/GenBank/DDBJ databases">
        <title>Draft Genome Sequence of the Novel Agar-Digesting Marine Bacterium Q1.</title>
        <authorList>
            <person name="Li Y."/>
            <person name="Li D."/>
            <person name="Chen G."/>
            <person name="Du Z."/>
        </authorList>
    </citation>
    <scope>NUCLEOTIDE SEQUENCE [LARGE SCALE GENOMIC DNA]</scope>
    <source>
        <strain evidence="1 2">Q1</strain>
    </source>
</reference>
<protein>
    <submittedName>
        <fullName evidence="1">Uncharacterized protein</fullName>
    </submittedName>
</protein>
<name>A0A0J8GMN6_9ALTE</name>
<sequence>MTQSNPLVGKKDTISQQYKIKHLKSTHYKNKKQGKLMKSIVKGQKYVIPEILRLLKNITFI</sequence>
<comment type="caution">
    <text evidence="1">The sequence shown here is derived from an EMBL/GenBank/DDBJ whole genome shotgun (WGS) entry which is preliminary data.</text>
</comment>
<keyword evidence="2" id="KW-1185">Reference proteome</keyword>
<proteinExistence type="predicted"/>
<gene>
    <name evidence="1" type="ORF">XM47_16465</name>
</gene>
<dbReference type="STRING" id="1513271.XM47_16465"/>
<accession>A0A0J8GMN6</accession>
<dbReference type="AlphaFoldDB" id="A0A0J8GMN6"/>
<organism evidence="1 2">
    <name type="scientific">Catenovulum maritimum</name>
    <dbReference type="NCBI Taxonomy" id="1513271"/>
    <lineage>
        <taxon>Bacteria</taxon>
        <taxon>Pseudomonadati</taxon>
        <taxon>Pseudomonadota</taxon>
        <taxon>Gammaproteobacteria</taxon>
        <taxon>Alteromonadales</taxon>
        <taxon>Alteromonadaceae</taxon>
        <taxon>Catenovulum</taxon>
    </lineage>
</organism>
<dbReference type="Proteomes" id="UP000037600">
    <property type="component" value="Unassembled WGS sequence"/>
</dbReference>